<accession>D5QIT5</accession>
<feature type="compositionally biased region" description="Low complexity" evidence="5">
    <location>
        <begin position="82"/>
        <end position="98"/>
    </location>
</feature>
<dbReference type="Gene3D" id="3.40.30.10">
    <property type="entry name" value="Glutaredoxin"/>
    <property type="match status" value="1"/>
</dbReference>
<dbReference type="InterPro" id="IPR013766">
    <property type="entry name" value="Thioredoxin_domain"/>
</dbReference>
<evidence type="ECO:0000313" key="8">
    <source>
        <dbReference type="Proteomes" id="UP000006468"/>
    </source>
</evidence>
<dbReference type="Proteomes" id="UP000006468">
    <property type="component" value="Chromosome"/>
</dbReference>
<evidence type="ECO:0000256" key="2">
    <source>
        <dbReference type="ARBA" id="ARBA00022982"/>
    </source>
</evidence>
<dbReference type="GO" id="GO:0045454">
    <property type="term" value="P:cell redox homeostasis"/>
    <property type="evidence" value="ECO:0007669"/>
    <property type="project" value="TreeGrafter"/>
</dbReference>
<dbReference type="SUPFAM" id="SSF48452">
    <property type="entry name" value="TPR-like"/>
    <property type="match status" value="1"/>
</dbReference>
<keyword evidence="2" id="KW-0249">Electron transport</keyword>
<dbReference type="Pfam" id="PF14561">
    <property type="entry name" value="TPR_20"/>
    <property type="match status" value="1"/>
</dbReference>
<evidence type="ECO:0000259" key="6">
    <source>
        <dbReference type="PROSITE" id="PS51352"/>
    </source>
</evidence>
<dbReference type="EMBL" id="ADTV01000064">
    <property type="protein sequence ID" value="EFG83080.1"/>
    <property type="molecule type" value="Genomic_DNA"/>
</dbReference>
<dbReference type="CDD" id="cd02956">
    <property type="entry name" value="ybbN"/>
    <property type="match status" value="1"/>
</dbReference>
<dbReference type="Pfam" id="PF00085">
    <property type="entry name" value="Thioredoxin"/>
    <property type="match status" value="1"/>
</dbReference>
<dbReference type="GO" id="GO:0006950">
    <property type="term" value="P:response to stress"/>
    <property type="evidence" value="ECO:0007669"/>
    <property type="project" value="UniProtKB-ARBA"/>
</dbReference>
<dbReference type="GO" id="GO:0005829">
    <property type="term" value="C:cytosol"/>
    <property type="evidence" value="ECO:0007669"/>
    <property type="project" value="TreeGrafter"/>
</dbReference>
<keyword evidence="1" id="KW-0813">Transport</keyword>
<dbReference type="GO" id="GO:0015035">
    <property type="term" value="F:protein-disulfide reductase activity"/>
    <property type="evidence" value="ECO:0007669"/>
    <property type="project" value="TreeGrafter"/>
</dbReference>
<dbReference type="InterPro" id="IPR036249">
    <property type="entry name" value="Thioredoxin-like_sf"/>
</dbReference>
<protein>
    <submittedName>
        <fullName evidence="7">Thioredoxin protein</fullName>
    </submittedName>
</protein>
<dbReference type="PROSITE" id="PS00194">
    <property type="entry name" value="THIOREDOXIN_1"/>
    <property type="match status" value="1"/>
</dbReference>
<dbReference type="InterPro" id="IPR011990">
    <property type="entry name" value="TPR-like_helical_dom_sf"/>
</dbReference>
<dbReference type="AlphaFoldDB" id="D5QIT5"/>
<keyword evidence="4" id="KW-0676">Redox-active center</keyword>
<dbReference type="SUPFAM" id="SSF52833">
    <property type="entry name" value="Thioredoxin-like"/>
    <property type="match status" value="1"/>
</dbReference>
<evidence type="ECO:0000313" key="7">
    <source>
        <dbReference type="EMBL" id="EFG83080.1"/>
    </source>
</evidence>
<sequence>MSVKRCLRNKHLWRKGENAGWDVFFDLPGLRLRDAVGMTIYRYEKQATSPDRGCGGEDTKPRQDQVSMDYIIGQSPSPNTRPGAPAATPGAAPSAGAAVISDGDQNTFMRDVVEASRTVPVLVDFWAAWCGPCKQLTPVIEKVVTSAGGRVRLVKIDVDANQALAQQLGKIGLPLQSIPLVAAFWQGQILDLFQGAQPESEVRRFVEGVLKAAGGALPAADLIALARKELDEGRAEAAAGAYSQVLEIEPENPAAWGGLVRALIVMGDEEGAADALRDVPAAIAEHAEIKGARAALDLKREGRKAAEEAESLRARLVANPKDYEARFALSTALNAAGKKAEAADELLTIMKEDRAWKDDGARLQLIRLFEAWGHDDPATVAARRRMSSLLFS</sequence>
<dbReference type="HOGENOM" id="CLU_046120_1_1_5"/>
<feature type="domain" description="Thioredoxin" evidence="6">
    <location>
        <begin position="86"/>
        <end position="211"/>
    </location>
</feature>
<evidence type="ECO:0000256" key="5">
    <source>
        <dbReference type="SAM" id="MobiDB-lite"/>
    </source>
</evidence>
<dbReference type="InterPro" id="IPR017937">
    <property type="entry name" value="Thioredoxin_CS"/>
</dbReference>
<gene>
    <name evidence="7" type="ORF">GXY_15332</name>
</gene>
<dbReference type="PANTHER" id="PTHR45663">
    <property type="entry name" value="GEO12009P1"/>
    <property type="match status" value="1"/>
</dbReference>
<evidence type="ECO:0000256" key="1">
    <source>
        <dbReference type="ARBA" id="ARBA00022448"/>
    </source>
</evidence>
<organism evidence="7 8">
    <name type="scientific">Novacetimonas hansenii ATCC 23769</name>
    <dbReference type="NCBI Taxonomy" id="714995"/>
    <lineage>
        <taxon>Bacteria</taxon>
        <taxon>Pseudomonadati</taxon>
        <taxon>Pseudomonadota</taxon>
        <taxon>Alphaproteobacteria</taxon>
        <taxon>Acetobacterales</taxon>
        <taxon>Acetobacteraceae</taxon>
        <taxon>Novacetimonas</taxon>
    </lineage>
</organism>
<keyword evidence="3" id="KW-1015">Disulfide bond</keyword>
<comment type="caution">
    <text evidence="7">The sequence shown here is derived from an EMBL/GenBank/DDBJ whole genome shotgun (WGS) entry which is preliminary data.</text>
</comment>
<evidence type="ECO:0000256" key="3">
    <source>
        <dbReference type="ARBA" id="ARBA00023157"/>
    </source>
</evidence>
<name>D5QIT5_NOVHA</name>
<dbReference type="Gene3D" id="1.25.40.10">
    <property type="entry name" value="Tetratricopeptide repeat domain"/>
    <property type="match status" value="2"/>
</dbReference>
<proteinExistence type="predicted"/>
<reference evidence="7 8" key="1">
    <citation type="journal article" date="2010" name="J. Bacteriol.">
        <title>Genome sequence of a cellulose-producing bacterium, Gluconacetobacter hansenii ATCC 23769.</title>
        <authorList>
            <person name="Iyer P.R."/>
            <person name="Geib S.M."/>
            <person name="Catchmark J."/>
            <person name="Kao T.H."/>
            <person name="Tien M."/>
        </authorList>
    </citation>
    <scope>NUCLEOTIDE SEQUENCE [LARGE SCALE GENOMIC DNA]</scope>
    <source>
        <strain evidence="7 8">ATCC 23769</strain>
    </source>
</reference>
<dbReference type="Pfam" id="PF14559">
    <property type="entry name" value="TPR_19"/>
    <property type="match status" value="1"/>
</dbReference>
<feature type="region of interest" description="Disordered" evidence="5">
    <location>
        <begin position="73"/>
        <end position="98"/>
    </location>
</feature>
<dbReference type="PANTHER" id="PTHR45663:SF11">
    <property type="entry name" value="GEO12009P1"/>
    <property type="match status" value="1"/>
</dbReference>
<dbReference type="PROSITE" id="PS51352">
    <property type="entry name" value="THIOREDOXIN_2"/>
    <property type="match status" value="1"/>
</dbReference>
<evidence type="ECO:0000256" key="4">
    <source>
        <dbReference type="ARBA" id="ARBA00023284"/>
    </source>
</evidence>